<dbReference type="PROSITE" id="PS51387">
    <property type="entry name" value="FAD_PCMH"/>
    <property type="match status" value="1"/>
</dbReference>
<evidence type="ECO:0000256" key="5">
    <source>
        <dbReference type="SAM" id="SignalP"/>
    </source>
</evidence>
<dbReference type="GO" id="GO:0071949">
    <property type="term" value="F:FAD binding"/>
    <property type="evidence" value="ECO:0007669"/>
    <property type="project" value="InterPro"/>
</dbReference>
<dbReference type="SUPFAM" id="SSF56176">
    <property type="entry name" value="FAD-binding/transporter-associated domain-like"/>
    <property type="match status" value="1"/>
</dbReference>
<accession>A0A6G1ICN5</accession>
<dbReference type="InterPro" id="IPR016166">
    <property type="entry name" value="FAD-bd_PCMH"/>
</dbReference>
<reference evidence="7" key="1">
    <citation type="journal article" date="2020" name="Stud. Mycol.">
        <title>101 Dothideomycetes genomes: a test case for predicting lifestyles and emergence of pathogens.</title>
        <authorList>
            <person name="Haridas S."/>
            <person name="Albert R."/>
            <person name="Binder M."/>
            <person name="Bloem J."/>
            <person name="Labutti K."/>
            <person name="Salamov A."/>
            <person name="Andreopoulos B."/>
            <person name="Baker S."/>
            <person name="Barry K."/>
            <person name="Bills G."/>
            <person name="Bluhm B."/>
            <person name="Cannon C."/>
            <person name="Castanera R."/>
            <person name="Culley D."/>
            <person name="Daum C."/>
            <person name="Ezra D."/>
            <person name="Gonzalez J."/>
            <person name="Henrissat B."/>
            <person name="Kuo A."/>
            <person name="Liang C."/>
            <person name="Lipzen A."/>
            <person name="Lutzoni F."/>
            <person name="Magnuson J."/>
            <person name="Mondo S."/>
            <person name="Nolan M."/>
            <person name="Ohm R."/>
            <person name="Pangilinan J."/>
            <person name="Park H.-J."/>
            <person name="Ramirez L."/>
            <person name="Alfaro M."/>
            <person name="Sun H."/>
            <person name="Tritt A."/>
            <person name="Yoshinaga Y."/>
            <person name="Zwiers L.-H."/>
            <person name="Turgeon B."/>
            <person name="Goodwin S."/>
            <person name="Spatafora J."/>
            <person name="Crous P."/>
            <person name="Grigoriev I."/>
        </authorList>
    </citation>
    <scope>NUCLEOTIDE SEQUENCE</scope>
    <source>
        <strain evidence="7">CBS 122367</strain>
    </source>
</reference>
<dbReference type="InterPro" id="IPR050416">
    <property type="entry name" value="FAD-linked_Oxidoreductase"/>
</dbReference>
<keyword evidence="2" id="KW-0285">Flavoprotein</keyword>
<dbReference type="GO" id="GO:0016491">
    <property type="term" value="F:oxidoreductase activity"/>
    <property type="evidence" value="ECO:0007669"/>
    <property type="project" value="UniProtKB-KW"/>
</dbReference>
<gene>
    <name evidence="7" type="ORF">K458DRAFT_380618</name>
</gene>
<dbReference type="PANTHER" id="PTHR42973:SF22">
    <property type="entry name" value="FAD-BINDING PCMH-TYPE DOMAIN-CONTAINING PROTEIN-RELATED"/>
    <property type="match status" value="1"/>
</dbReference>
<dbReference type="PANTHER" id="PTHR42973">
    <property type="entry name" value="BINDING OXIDOREDUCTASE, PUTATIVE (AFU_ORTHOLOGUE AFUA_1G17690)-RELATED"/>
    <property type="match status" value="1"/>
</dbReference>
<dbReference type="OrthoDB" id="2151789at2759"/>
<evidence type="ECO:0000313" key="8">
    <source>
        <dbReference type="Proteomes" id="UP000799291"/>
    </source>
</evidence>
<evidence type="ECO:0000259" key="6">
    <source>
        <dbReference type="PROSITE" id="PS51387"/>
    </source>
</evidence>
<keyword evidence="8" id="KW-1185">Reference proteome</keyword>
<evidence type="ECO:0000256" key="2">
    <source>
        <dbReference type="ARBA" id="ARBA00022630"/>
    </source>
</evidence>
<name>A0A6G1ICN5_9PLEO</name>
<dbReference type="InterPro" id="IPR036318">
    <property type="entry name" value="FAD-bd_PCMH-like_sf"/>
</dbReference>
<feature type="signal peptide" evidence="5">
    <location>
        <begin position="1"/>
        <end position="19"/>
    </location>
</feature>
<dbReference type="Gene3D" id="3.30.465.10">
    <property type="match status" value="1"/>
</dbReference>
<dbReference type="AlphaFoldDB" id="A0A6G1ICN5"/>
<organism evidence="7 8">
    <name type="scientific">Lentithecium fluviatile CBS 122367</name>
    <dbReference type="NCBI Taxonomy" id="1168545"/>
    <lineage>
        <taxon>Eukaryota</taxon>
        <taxon>Fungi</taxon>
        <taxon>Dikarya</taxon>
        <taxon>Ascomycota</taxon>
        <taxon>Pezizomycotina</taxon>
        <taxon>Dothideomycetes</taxon>
        <taxon>Pleosporomycetidae</taxon>
        <taxon>Pleosporales</taxon>
        <taxon>Massarineae</taxon>
        <taxon>Lentitheciaceae</taxon>
        <taxon>Lentithecium</taxon>
    </lineage>
</organism>
<dbReference type="InterPro" id="IPR006094">
    <property type="entry name" value="Oxid_FAD_bind_N"/>
</dbReference>
<keyword evidence="5" id="KW-0732">Signal</keyword>
<dbReference type="EMBL" id="MU005642">
    <property type="protein sequence ID" value="KAF2675972.1"/>
    <property type="molecule type" value="Genomic_DNA"/>
</dbReference>
<keyword evidence="3" id="KW-0274">FAD</keyword>
<sequence>MKILVACLLPGFYPALVCTAGNFCCAQLEKVLPDKLHYPGDQVYNASLSSFWSEQEQSVTPICVLRPVSGRDVSEIIRTLATAPKCRFAVKSGGHMAQAGAANIEDGVTIDLSALAQFSFEQGRSRVTLGPGLRWGEVYNKLAAYGLAVPGGRSSDVGVGGYLLGGGLGYFIPYGFGCDNIVAYKVVVASGAIQNVDAVTHPELFRALKGGSNNFGIVVSFTLRTFPLGRVWGGNMVYLAAPTVDQQLKAFSDFTGNTHYDVHATVQMSISFAPSVGIIFVDQPFYALPRINPPALRSFTRIRPRLQDQTSLTTLTAFANASGQLSPLGFRQMTWSLSVANDLETLHALFIAFNNSIPSIASVAGIAWSITLEPLPTAFLLSSAKFGGNSLGLPIRPRGKALVLCDSSFTWINENDTATVRNAGLKLLDDIIRSARQLGTYNDWVDLNHADYSQDPISSYGRANGAFMRYVSRRYDPGQTFQKQLPGGFKLPA</sequence>
<dbReference type="Proteomes" id="UP000799291">
    <property type="component" value="Unassembled WGS sequence"/>
</dbReference>
<feature type="chain" id="PRO_5026108251" evidence="5">
    <location>
        <begin position="20"/>
        <end position="493"/>
    </location>
</feature>
<comment type="similarity">
    <text evidence="1">Belongs to the oxygen-dependent FAD-linked oxidoreductase family.</text>
</comment>
<feature type="domain" description="FAD-binding PCMH-type" evidence="6">
    <location>
        <begin position="57"/>
        <end position="228"/>
    </location>
</feature>
<evidence type="ECO:0000256" key="4">
    <source>
        <dbReference type="ARBA" id="ARBA00023002"/>
    </source>
</evidence>
<evidence type="ECO:0000256" key="1">
    <source>
        <dbReference type="ARBA" id="ARBA00005466"/>
    </source>
</evidence>
<dbReference type="InterPro" id="IPR016169">
    <property type="entry name" value="FAD-bd_PCMH_sub2"/>
</dbReference>
<proteinExistence type="inferred from homology"/>
<dbReference type="Pfam" id="PF01565">
    <property type="entry name" value="FAD_binding_4"/>
    <property type="match status" value="1"/>
</dbReference>
<evidence type="ECO:0000313" key="7">
    <source>
        <dbReference type="EMBL" id="KAF2675972.1"/>
    </source>
</evidence>
<protein>
    <submittedName>
        <fullName evidence="7">FAD binding domain protein</fullName>
    </submittedName>
</protein>
<evidence type="ECO:0000256" key="3">
    <source>
        <dbReference type="ARBA" id="ARBA00022827"/>
    </source>
</evidence>
<keyword evidence="4" id="KW-0560">Oxidoreductase</keyword>